<dbReference type="PANTHER" id="PTHR43685:SF3">
    <property type="entry name" value="SLR2126 PROTEIN"/>
    <property type="match status" value="1"/>
</dbReference>
<name>A0A9X3NLY9_9ACTN</name>
<dbReference type="Gene3D" id="3.90.550.10">
    <property type="entry name" value="Spore Coat Polysaccharide Biosynthesis Protein SpsA, Chain A"/>
    <property type="match status" value="1"/>
</dbReference>
<feature type="compositionally biased region" description="Low complexity" evidence="1">
    <location>
        <begin position="1041"/>
        <end position="1062"/>
    </location>
</feature>
<feature type="transmembrane region" description="Helical" evidence="2">
    <location>
        <begin position="720"/>
        <end position="740"/>
    </location>
</feature>
<protein>
    <submittedName>
        <fullName evidence="3">Glycosyltransferase family 2 protein</fullName>
    </submittedName>
</protein>
<comment type="caution">
    <text evidence="3">The sequence shown here is derived from an EMBL/GenBank/DDBJ whole genome shotgun (WGS) entry which is preliminary data.</text>
</comment>
<feature type="transmembrane region" description="Helical" evidence="2">
    <location>
        <begin position="752"/>
        <end position="774"/>
    </location>
</feature>
<proteinExistence type="predicted"/>
<dbReference type="InterPro" id="IPR029044">
    <property type="entry name" value="Nucleotide-diphossugar_trans"/>
</dbReference>
<gene>
    <name evidence="3" type="ORF">LG943_17940</name>
</gene>
<evidence type="ECO:0000313" key="4">
    <source>
        <dbReference type="Proteomes" id="UP001140076"/>
    </source>
</evidence>
<feature type="transmembrane region" description="Helical" evidence="2">
    <location>
        <begin position="259"/>
        <end position="277"/>
    </location>
</feature>
<dbReference type="RefSeq" id="WP_270073440.1">
    <property type="nucleotide sequence ID" value="NZ_JAJAQC010000031.1"/>
</dbReference>
<accession>A0A9X3NLY9</accession>
<organism evidence="3 4">
    <name type="scientific">Streptomonospora mangrovi</name>
    <dbReference type="NCBI Taxonomy" id="2883123"/>
    <lineage>
        <taxon>Bacteria</taxon>
        <taxon>Bacillati</taxon>
        <taxon>Actinomycetota</taxon>
        <taxon>Actinomycetes</taxon>
        <taxon>Streptosporangiales</taxon>
        <taxon>Nocardiopsidaceae</taxon>
        <taxon>Streptomonospora</taxon>
    </lineage>
</organism>
<feature type="region of interest" description="Disordered" evidence="1">
    <location>
        <begin position="1025"/>
        <end position="1102"/>
    </location>
</feature>
<reference evidence="3" key="1">
    <citation type="submission" date="2021-10" db="EMBL/GenBank/DDBJ databases">
        <title>Streptomonospora sp. nov., isolated from mangrove soil.</title>
        <authorList>
            <person name="Chen X."/>
            <person name="Ge X."/>
            <person name="Liu W."/>
        </authorList>
    </citation>
    <scope>NUCLEOTIDE SEQUENCE</scope>
    <source>
        <strain evidence="3">S1-112</strain>
    </source>
</reference>
<feature type="transmembrane region" description="Helical" evidence="2">
    <location>
        <begin position="682"/>
        <end position="700"/>
    </location>
</feature>
<feature type="transmembrane region" description="Helical" evidence="2">
    <location>
        <begin position="660"/>
        <end position="677"/>
    </location>
</feature>
<feature type="transmembrane region" description="Helical" evidence="2">
    <location>
        <begin position="530"/>
        <end position="548"/>
    </location>
</feature>
<dbReference type="InterPro" id="IPR050834">
    <property type="entry name" value="Glycosyltransf_2"/>
</dbReference>
<feature type="transmembrane region" description="Helical" evidence="2">
    <location>
        <begin position="473"/>
        <end position="494"/>
    </location>
</feature>
<feature type="transmembrane region" description="Helical" evidence="2">
    <location>
        <begin position="297"/>
        <end position="317"/>
    </location>
</feature>
<feature type="compositionally biased region" description="Basic residues" evidence="1">
    <location>
        <begin position="1063"/>
        <end position="1076"/>
    </location>
</feature>
<feature type="transmembrane region" description="Helical" evidence="2">
    <location>
        <begin position="597"/>
        <end position="617"/>
    </location>
</feature>
<sequence length="1102" mass="115974">MLPLDPARHIVTAVIVTHDGARWLPETLEAVREQTRPVQRVVGVDVGSRDRSGRILAEYIASDAITTLDRATGFGDAVRAALDSPRARAAFPGAAPDATEWIWLVHDDCTPDPEALQRLLMAANDDPRAAVLGPKLRDWFDRRVLVECGVTIDGAGRRETGLEPRELDHGQHDGTRQVLAVSSAGMLVRRDVWDELGGFDPALPIFRDDIDFCWRAGGAGHRVLVVTDAVAYHAEAAARRRRRIAAAGDHPRRLDRRHAIFVLLANLPVGGMLAAFVRNSFASLLRVLMYIVAKQPANAFDEAVAITSVYLMPGRLIRARFRRRRNRRRTYSAIRPFLARGVALRQFTDAVADLFSGSAGLDTAGRHQAVVAPPAEEDDPLRDDLTLLRRVLTRPGPLLVLALTAVTLVAERHLLFGAELAGGALPPVAGGASDLWALYLTGRPDIGAGTGAPAPPYVGLLALLSTLLLGKPWLAVTVLLLGCVPLAGLTAYLLARRVLTATAAQVWMAGSYALLPMATGAVAQGRLGTALVHALLPVLGILLTRLLTQPPRQSRRTAWALALFLAAGTAFVPLLWLLALVTGVLVVVAFGHVGRRLYVSVAIALGVPLVLLLPWSLELLLHPSLWLLEAGLHRPELSAPAPGAVSLLMLSPGGPGMPPVWVTAGFLAAALSALLLLRSRMLIAVGWSVALFGILVAILISRVPVEPWYGGPAAPAWPGVALAFAATAMLLSAANAAQSFGLMWRLGGARRAFAAFAAALALTTPLSAAGVWMWQGAQGPLSGHAEPLVPGLLGGVSDDGRGARTLVVAPQDDGSVRYSVLRGRAPRLGEAQIPTSEPTRAVLDEVVAGLAGGRGGDEADRLADLGIGYVLMPRPPGAEGPDVTLVDILDGAPGLTRVQLGERFGLWSLDAPTGRVRVLGEGGPVVLRAQAGEDPGTVYRVPAGPAGRRLVLAEPAGTGWGATLDGQELAARPGQGGLQAFDLPASGGRLEIAKFDPLRQAWLAVQAALLVAVGVLALPGVRTEEDLREQRAQPAPRPRRPLLAGARARSTGTRAAGQGHRAPGARRGGRGARGTRARGGGHGDGPAATPPGGLDTRDREGE</sequence>
<dbReference type="AlphaFoldDB" id="A0A9X3NLY9"/>
<evidence type="ECO:0000256" key="1">
    <source>
        <dbReference type="SAM" id="MobiDB-lite"/>
    </source>
</evidence>
<keyword evidence="2" id="KW-0812">Transmembrane</keyword>
<dbReference type="EMBL" id="JAJAQC010000031">
    <property type="protein sequence ID" value="MDA0566182.1"/>
    <property type="molecule type" value="Genomic_DNA"/>
</dbReference>
<dbReference type="PANTHER" id="PTHR43685">
    <property type="entry name" value="GLYCOSYLTRANSFERASE"/>
    <property type="match status" value="1"/>
</dbReference>
<keyword evidence="2" id="KW-0472">Membrane</keyword>
<keyword evidence="4" id="KW-1185">Reference proteome</keyword>
<dbReference type="SUPFAM" id="SSF53448">
    <property type="entry name" value="Nucleotide-diphospho-sugar transferases"/>
    <property type="match status" value="1"/>
</dbReference>
<keyword evidence="2" id="KW-1133">Transmembrane helix</keyword>
<evidence type="ECO:0000256" key="2">
    <source>
        <dbReference type="SAM" id="Phobius"/>
    </source>
</evidence>
<dbReference type="Pfam" id="PF13641">
    <property type="entry name" value="Glyco_tranf_2_3"/>
    <property type="match status" value="1"/>
</dbReference>
<feature type="transmembrane region" description="Helical" evidence="2">
    <location>
        <begin position="560"/>
        <end position="591"/>
    </location>
</feature>
<evidence type="ECO:0000313" key="3">
    <source>
        <dbReference type="EMBL" id="MDA0566182.1"/>
    </source>
</evidence>
<dbReference type="Proteomes" id="UP001140076">
    <property type="component" value="Unassembled WGS sequence"/>
</dbReference>